<proteinExistence type="predicted"/>
<dbReference type="Proteomes" id="UP000004994">
    <property type="component" value="Chromosome 11"/>
</dbReference>
<reference evidence="1" key="2">
    <citation type="submission" date="2019-01" db="UniProtKB">
        <authorList>
            <consortium name="EnsemblPlants"/>
        </authorList>
    </citation>
    <scope>IDENTIFICATION</scope>
    <source>
        <strain evidence="1">cv. Heinz 1706</strain>
    </source>
</reference>
<protein>
    <submittedName>
        <fullName evidence="1">Uncharacterized protein</fullName>
    </submittedName>
</protein>
<evidence type="ECO:0000313" key="1">
    <source>
        <dbReference type="EnsemblPlants" id="Solyc11g032078.1.1.1"/>
    </source>
</evidence>
<reference evidence="1" key="1">
    <citation type="journal article" date="2012" name="Nature">
        <title>The tomato genome sequence provides insights into fleshy fruit evolution.</title>
        <authorList>
            <consortium name="Tomato Genome Consortium"/>
        </authorList>
    </citation>
    <scope>NUCLEOTIDE SEQUENCE [LARGE SCALE GENOMIC DNA]</scope>
    <source>
        <strain evidence="1">cv. Heinz 1706</strain>
    </source>
</reference>
<organism evidence="1">
    <name type="scientific">Solanum lycopersicum</name>
    <name type="common">Tomato</name>
    <name type="synonym">Lycopersicon esculentum</name>
    <dbReference type="NCBI Taxonomy" id="4081"/>
    <lineage>
        <taxon>Eukaryota</taxon>
        <taxon>Viridiplantae</taxon>
        <taxon>Streptophyta</taxon>
        <taxon>Embryophyta</taxon>
        <taxon>Tracheophyta</taxon>
        <taxon>Spermatophyta</taxon>
        <taxon>Magnoliopsida</taxon>
        <taxon>eudicotyledons</taxon>
        <taxon>Gunneridae</taxon>
        <taxon>Pentapetalae</taxon>
        <taxon>asterids</taxon>
        <taxon>lamiids</taxon>
        <taxon>Solanales</taxon>
        <taxon>Solanaceae</taxon>
        <taxon>Solanoideae</taxon>
        <taxon>Solaneae</taxon>
        <taxon>Solanum</taxon>
        <taxon>Solanum subgen. Lycopersicon</taxon>
    </lineage>
</organism>
<dbReference type="Gramene" id="Solyc11g032078.1.1">
    <property type="protein sequence ID" value="Solyc11g032078.1.1.1"/>
    <property type="gene ID" value="Solyc11g032078.1"/>
</dbReference>
<sequence length="11" mass="1364">FLVKVSWLKML</sequence>
<name>A0A3Q7IUZ3_SOLLC</name>
<evidence type="ECO:0000313" key="2">
    <source>
        <dbReference type="Proteomes" id="UP000004994"/>
    </source>
</evidence>
<dbReference type="InParanoid" id="A0A3Q7IUZ3"/>
<accession>A0A3Q7IUZ3</accession>
<dbReference type="EnsemblPlants" id="Solyc11g032078.1.1">
    <property type="protein sequence ID" value="Solyc11g032078.1.1.1"/>
    <property type="gene ID" value="Solyc11g032078.1"/>
</dbReference>
<keyword evidence="2" id="KW-1185">Reference proteome</keyword>